<evidence type="ECO:0000313" key="4">
    <source>
        <dbReference type="EMBL" id="KIN06474.1"/>
    </source>
</evidence>
<protein>
    <recommendedName>
        <fullName evidence="3">Zn(2)-C6 fungal-type domain-containing protein</fullName>
    </recommendedName>
</protein>
<dbReference type="PROSITE" id="PS00463">
    <property type="entry name" value="ZN2_CY6_FUNGAL_1"/>
    <property type="match status" value="1"/>
</dbReference>
<evidence type="ECO:0000259" key="3">
    <source>
        <dbReference type="PROSITE" id="PS50048"/>
    </source>
</evidence>
<dbReference type="OrthoDB" id="5244761at2759"/>
<dbReference type="SUPFAM" id="SSF57701">
    <property type="entry name" value="Zn2/Cys6 DNA-binding domain"/>
    <property type="match status" value="1"/>
</dbReference>
<feature type="compositionally biased region" description="Basic and acidic residues" evidence="2">
    <location>
        <begin position="235"/>
        <end position="248"/>
    </location>
</feature>
<gene>
    <name evidence="4" type="ORF">OIDMADRAFT_112327</name>
</gene>
<reference evidence="5" key="2">
    <citation type="submission" date="2015-01" db="EMBL/GenBank/DDBJ databases">
        <title>Evolutionary Origins and Diversification of the Mycorrhizal Mutualists.</title>
        <authorList>
            <consortium name="DOE Joint Genome Institute"/>
            <consortium name="Mycorrhizal Genomics Consortium"/>
            <person name="Kohler A."/>
            <person name="Kuo A."/>
            <person name="Nagy L.G."/>
            <person name="Floudas D."/>
            <person name="Copeland A."/>
            <person name="Barry K.W."/>
            <person name="Cichocki N."/>
            <person name="Veneault-Fourrey C."/>
            <person name="LaButti K."/>
            <person name="Lindquist E.A."/>
            <person name="Lipzen A."/>
            <person name="Lundell T."/>
            <person name="Morin E."/>
            <person name="Murat C."/>
            <person name="Riley R."/>
            <person name="Ohm R."/>
            <person name="Sun H."/>
            <person name="Tunlid A."/>
            <person name="Henrissat B."/>
            <person name="Grigoriev I.V."/>
            <person name="Hibbett D.S."/>
            <person name="Martin F."/>
        </authorList>
    </citation>
    <scope>NUCLEOTIDE SEQUENCE [LARGE SCALE GENOMIC DNA]</scope>
    <source>
        <strain evidence="5">Zn</strain>
    </source>
</reference>
<dbReference type="AlphaFoldDB" id="A0A0C3D595"/>
<sequence length="901" mass="98994">MGKKKAQRAAQACDSCRTLKAKCDEGRPHCGSCKDKGTTCVYRDPPPKQVDKASADIMEGLLRLEARLEGGLKAIDGRLARLEGAPRRSSEQEEEFASYTQDAEARLKQELRDDIAVPLFEREPAGSQSPHSAKAEPVLAATPGEYPAPETVEEELNILPAPVADEEEEEVGDDVRPGKPSIPVNHTTPAARLLLEPAIAKLAQGIIMQEKIKNEKYPILQEARRGVLRLYGRGEGVDRPPGYEREPLVDYGSESTPSDANSDVSSPAGEEWGQVGGLTPGADDNSPPVQRGTVIDTEGMPDFSRDTVIKYVESYNNNLNIMHPILVPRHLNALVDMFLRSIPASNIKPRQGDGVAGYASNIRGPTASFVGSSRNPESPGQKRKRSPVVAGESPEVPGSADLKPGHPFRSISTALVLLVMALGEICEHKRKIPDISYLQNDDQLVAGSPQMRNGHPRSPAQTSPTLSASTGLPSPHDGERIFSRSRRTSSDGTPYFVKNRTKTRNLDIIPGLPYFALATDILGNQNGGNSLQHVHANILAGLYHGQLGRVCESHSYINNACRALQHILRPKLDRLQRLKKSGAMIPHRDNPIVFAFWTCLQLESDILAELPYPHSGILTYEEDMPHPNLQAASADGINDVVLESYSAQLYLRKHLNMLHAMFYNPDGDKPNYIAMVKACEHVLDQFNTIAPNLKWDDNNAEDLFARDILGARLRAKFYGARVITYRDFVLKILQRSSEMSMAQDEQNSNSAATVLAPASSVDAEIEPIIIQYAEQCIKALIKSTVAFHGIGEIGKDRLIVTNIWGTAHAQWGNIMTLQAAYMDPILSRFISRDELRELSIKTLWFLRLHAHRSSALYIDYKILSHTGRVTGLVQEKDLTHIGSVSSSFGSQSSGDVLMARG</sequence>
<feature type="region of interest" description="Disordered" evidence="2">
    <location>
        <begin position="165"/>
        <end position="184"/>
    </location>
</feature>
<dbReference type="GO" id="GO:0000981">
    <property type="term" value="F:DNA-binding transcription factor activity, RNA polymerase II-specific"/>
    <property type="evidence" value="ECO:0007669"/>
    <property type="project" value="InterPro"/>
</dbReference>
<keyword evidence="1" id="KW-0539">Nucleus</keyword>
<keyword evidence="5" id="KW-1185">Reference proteome</keyword>
<accession>A0A0C3D595</accession>
<feature type="region of interest" description="Disordered" evidence="2">
    <location>
        <begin position="365"/>
        <end position="405"/>
    </location>
</feature>
<dbReference type="CDD" id="cd00067">
    <property type="entry name" value="GAL4"/>
    <property type="match status" value="1"/>
</dbReference>
<evidence type="ECO:0000256" key="1">
    <source>
        <dbReference type="ARBA" id="ARBA00023242"/>
    </source>
</evidence>
<dbReference type="InterPro" id="IPR001138">
    <property type="entry name" value="Zn2Cys6_DnaBD"/>
</dbReference>
<dbReference type="PANTHER" id="PTHR47785:SF4">
    <property type="entry name" value="ZN(II)2CYS6 TRANSCRIPTION FACTOR (EUROFUNG)"/>
    <property type="match status" value="1"/>
</dbReference>
<name>A0A0C3D595_OIDMZ</name>
<dbReference type="CDD" id="cd12148">
    <property type="entry name" value="fungal_TF_MHR"/>
    <property type="match status" value="1"/>
</dbReference>
<dbReference type="EMBL" id="KN832871">
    <property type="protein sequence ID" value="KIN06474.1"/>
    <property type="molecule type" value="Genomic_DNA"/>
</dbReference>
<dbReference type="PROSITE" id="PS50048">
    <property type="entry name" value="ZN2_CY6_FUNGAL_2"/>
    <property type="match status" value="1"/>
</dbReference>
<feature type="region of interest" description="Disordered" evidence="2">
    <location>
        <begin position="233"/>
        <end position="300"/>
    </location>
</feature>
<dbReference type="InterPro" id="IPR036864">
    <property type="entry name" value="Zn2-C6_fun-type_DNA-bd_sf"/>
</dbReference>
<dbReference type="HOGENOM" id="CLU_004835_0_1_1"/>
<dbReference type="Gene3D" id="4.10.240.10">
    <property type="entry name" value="Zn(2)-C6 fungal-type DNA-binding domain"/>
    <property type="match status" value="1"/>
</dbReference>
<feature type="compositionally biased region" description="Polar residues" evidence="2">
    <location>
        <begin position="459"/>
        <end position="472"/>
    </location>
</feature>
<dbReference type="Pfam" id="PF00172">
    <property type="entry name" value="Zn_clus"/>
    <property type="match status" value="1"/>
</dbReference>
<dbReference type="Proteomes" id="UP000054321">
    <property type="component" value="Unassembled WGS sequence"/>
</dbReference>
<feature type="domain" description="Zn(2)-C6 fungal-type" evidence="3">
    <location>
        <begin position="12"/>
        <end position="42"/>
    </location>
</feature>
<feature type="region of interest" description="Disordered" evidence="2">
    <location>
        <begin position="446"/>
        <end position="497"/>
    </location>
</feature>
<evidence type="ECO:0000313" key="5">
    <source>
        <dbReference type="Proteomes" id="UP000054321"/>
    </source>
</evidence>
<proteinExistence type="predicted"/>
<reference evidence="4 5" key="1">
    <citation type="submission" date="2014-04" db="EMBL/GenBank/DDBJ databases">
        <authorList>
            <consortium name="DOE Joint Genome Institute"/>
            <person name="Kuo A."/>
            <person name="Martino E."/>
            <person name="Perotto S."/>
            <person name="Kohler A."/>
            <person name="Nagy L.G."/>
            <person name="Floudas D."/>
            <person name="Copeland A."/>
            <person name="Barry K.W."/>
            <person name="Cichocki N."/>
            <person name="Veneault-Fourrey C."/>
            <person name="LaButti K."/>
            <person name="Lindquist E.A."/>
            <person name="Lipzen A."/>
            <person name="Lundell T."/>
            <person name="Morin E."/>
            <person name="Murat C."/>
            <person name="Sun H."/>
            <person name="Tunlid A."/>
            <person name="Henrissat B."/>
            <person name="Grigoriev I.V."/>
            <person name="Hibbett D.S."/>
            <person name="Martin F."/>
            <person name="Nordberg H.P."/>
            <person name="Cantor M.N."/>
            <person name="Hua S.X."/>
        </authorList>
    </citation>
    <scope>NUCLEOTIDE SEQUENCE [LARGE SCALE GENOMIC DNA]</scope>
    <source>
        <strain evidence="4 5">Zn</strain>
    </source>
</reference>
<dbReference type="PANTHER" id="PTHR47785">
    <property type="entry name" value="ZN(II)2CYS6 TRANSCRIPTION FACTOR (EUROFUNG)-RELATED-RELATED"/>
    <property type="match status" value="1"/>
</dbReference>
<dbReference type="STRING" id="913774.A0A0C3D595"/>
<dbReference type="InterPro" id="IPR053181">
    <property type="entry name" value="EcdB-like_regulator"/>
</dbReference>
<dbReference type="SMART" id="SM00066">
    <property type="entry name" value="GAL4"/>
    <property type="match status" value="1"/>
</dbReference>
<organism evidence="4 5">
    <name type="scientific">Oidiodendron maius (strain Zn)</name>
    <dbReference type="NCBI Taxonomy" id="913774"/>
    <lineage>
        <taxon>Eukaryota</taxon>
        <taxon>Fungi</taxon>
        <taxon>Dikarya</taxon>
        <taxon>Ascomycota</taxon>
        <taxon>Pezizomycotina</taxon>
        <taxon>Leotiomycetes</taxon>
        <taxon>Leotiomycetes incertae sedis</taxon>
        <taxon>Myxotrichaceae</taxon>
        <taxon>Oidiodendron</taxon>
    </lineage>
</organism>
<feature type="compositionally biased region" description="Polar residues" evidence="2">
    <location>
        <begin position="369"/>
        <end position="378"/>
    </location>
</feature>
<dbReference type="GO" id="GO:0008270">
    <property type="term" value="F:zinc ion binding"/>
    <property type="evidence" value="ECO:0007669"/>
    <property type="project" value="InterPro"/>
</dbReference>
<feature type="compositionally biased region" description="Polar residues" evidence="2">
    <location>
        <begin position="253"/>
        <end position="265"/>
    </location>
</feature>
<evidence type="ECO:0000256" key="2">
    <source>
        <dbReference type="SAM" id="MobiDB-lite"/>
    </source>
</evidence>
<dbReference type="InParanoid" id="A0A0C3D595"/>